<feature type="transmembrane region" description="Helical" evidence="1">
    <location>
        <begin position="21"/>
        <end position="43"/>
    </location>
</feature>
<evidence type="ECO:0000313" key="4">
    <source>
        <dbReference type="EMBL" id="WEA13082.1"/>
    </source>
</evidence>
<dbReference type="GeneID" id="61074020"/>
<keyword evidence="1" id="KW-0472">Membrane</keyword>
<evidence type="ECO:0000313" key="2">
    <source>
        <dbReference type="EMBL" id="MDH7959667.1"/>
    </source>
</evidence>
<proteinExistence type="predicted"/>
<dbReference type="AlphaFoldDB" id="A0AA43PFA2"/>
<sequence>MNKNILDGIADRLHIKGLNPLLSLMVWELLLLLVLLLAALLVISMN</sequence>
<keyword evidence="1" id="KW-1133">Transmembrane helix</keyword>
<accession>A0AA43PFA2</accession>
<dbReference type="Proteomes" id="UP001217324">
    <property type="component" value="Chromosome"/>
</dbReference>
<evidence type="ECO:0000313" key="3">
    <source>
        <dbReference type="EMBL" id="UYT11266.1"/>
    </source>
</evidence>
<protein>
    <submittedName>
        <fullName evidence="2">Uncharacterized protein</fullName>
    </submittedName>
</protein>
<dbReference type="EMBL" id="CP118627">
    <property type="protein sequence ID" value="WEA13082.1"/>
    <property type="molecule type" value="Genomic_DNA"/>
</dbReference>
<dbReference type="EMBL" id="JARYTV010000002">
    <property type="protein sequence ID" value="MDH7959667.1"/>
    <property type="molecule type" value="Genomic_DNA"/>
</dbReference>
<dbReference type="Proteomes" id="UP001164042">
    <property type="component" value="Chromosome"/>
</dbReference>
<dbReference type="EMBL" id="CP109635">
    <property type="protein sequence ID" value="UYT11266.1"/>
    <property type="molecule type" value="Genomic_DNA"/>
</dbReference>
<evidence type="ECO:0000256" key="1">
    <source>
        <dbReference type="SAM" id="Phobius"/>
    </source>
</evidence>
<dbReference type="RefSeq" id="WP_014024554.1">
    <property type="nucleotide sequence ID" value="NZ_AP026069.1"/>
</dbReference>
<name>A0AA43PFA2_9LACT</name>
<evidence type="ECO:0000313" key="5">
    <source>
        <dbReference type="Proteomes" id="UP001157396"/>
    </source>
</evidence>
<reference evidence="4" key="2">
    <citation type="submission" date="2023-02" db="EMBL/GenBank/DDBJ databases">
        <title>Comparative genomics and fermentation flavor characterization of five lactic acid bacteria reveal flavor biosynthesis metabolic pathways in fermented muskmelon puree.</title>
        <authorList>
            <person name="Yuan L."/>
            <person name="Li M."/>
            <person name="Xu X."/>
            <person name="Lao F."/>
            <person name="Wu J."/>
        </authorList>
    </citation>
    <scope>NUCLEOTIDE SEQUENCE</scope>
    <source>
        <strain evidence="4">Pa-2</strain>
    </source>
</reference>
<reference evidence="2" key="3">
    <citation type="submission" date="2023-04" db="EMBL/GenBank/DDBJ databases">
        <title>Genomic analysis of Lactococcus garvieae isolates.</title>
        <authorList>
            <person name="Zhanghang C."/>
        </authorList>
    </citation>
    <scope>NUCLEOTIDE SEQUENCE</scope>
    <source>
        <strain evidence="2">ZB-1</strain>
    </source>
</reference>
<reference evidence="3" key="1">
    <citation type="submission" date="2022-10" db="EMBL/GenBank/DDBJ databases">
        <title>Genome assembly of Lactococcus garvieae isolates from cricket gut.</title>
        <authorList>
            <person name="Luecke A.R."/>
            <person name="Brown A.M.V."/>
            <person name="Wakeman C.A."/>
        </authorList>
    </citation>
    <scope>NUCLEOTIDE SEQUENCE</scope>
    <source>
        <strain evidence="3">Alexii-11_2</strain>
    </source>
</reference>
<keyword evidence="1" id="KW-0812">Transmembrane</keyword>
<organism evidence="2 5">
    <name type="scientific">Lactococcus garvieae</name>
    <dbReference type="NCBI Taxonomy" id="1363"/>
    <lineage>
        <taxon>Bacteria</taxon>
        <taxon>Bacillati</taxon>
        <taxon>Bacillota</taxon>
        <taxon>Bacilli</taxon>
        <taxon>Lactobacillales</taxon>
        <taxon>Streptococcaceae</taxon>
        <taxon>Lactococcus</taxon>
    </lineage>
</organism>
<gene>
    <name evidence="3" type="ORF">OF801_04785</name>
    <name evidence="4" type="ORF">PWF74_05925</name>
    <name evidence="2" type="ORF">QHR29_04185</name>
</gene>
<dbReference type="Proteomes" id="UP001157396">
    <property type="component" value="Unassembled WGS sequence"/>
</dbReference>